<evidence type="ECO:0000259" key="7">
    <source>
        <dbReference type="Pfam" id="PF00892"/>
    </source>
</evidence>
<name>A0A967EV78_9PROT</name>
<sequence>MQKSPLFDPALYVFTVLVWGTSWIAMTFQIGVVAQELSVAYRFAAAALIVFAWAFAAKQGLRFGLRRHLLLMAMGLFMFSLNFYLFYTAAAYLTSGLLAVIFSMTAVMNIVNGRLFLARRSTPRIIMGAVLGAVGVAALFWPEVSSLDLADKGLTGLLLSLAGTYCFSLGNITSARAQSEGLPLLSCNAWGMAYGAVIMFALALITGAPFTFDPGLGYVVSLFYLAIFGSVFAFAAYLTLLGRIGADRAAYATVLFPLVALAISTVVEDYVWTAPALAGVVLVLIGNLLVLTRPRAKPAPTVA</sequence>
<dbReference type="Proteomes" id="UP000761264">
    <property type="component" value="Unassembled WGS sequence"/>
</dbReference>
<feature type="domain" description="EamA" evidence="7">
    <location>
        <begin position="155"/>
        <end position="291"/>
    </location>
</feature>
<keyword evidence="4 6" id="KW-1133">Transmembrane helix</keyword>
<protein>
    <submittedName>
        <fullName evidence="8">DMT family transporter</fullName>
    </submittedName>
</protein>
<feature type="transmembrane region" description="Helical" evidence="6">
    <location>
        <begin position="249"/>
        <end position="266"/>
    </location>
</feature>
<proteinExistence type="inferred from homology"/>
<keyword evidence="3 6" id="KW-0812">Transmembrane</keyword>
<comment type="caution">
    <text evidence="8">The sequence shown here is derived from an EMBL/GenBank/DDBJ whole genome shotgun (WGS) entry which is preliminary data.</text>
</comment>
<dbReference type="Pfam" id="PF00892">
    <property type="entry name" value="EamA"/>
    <property type="match status" value="2"/>
</dbReference>
<dbReference type="PANTHER" id="PTHR32322">
    <property type="entry name" value="INNER MEMBRANE TRANSPORTER"/>
    <property type="match status" value="1"/>
</dbReference>
<dbReference type="GO" id="GO:0016020">
    <property type="term" value="C:membrane"/>
    <property type="evidence" value="ECO:0007669"/>
    <property type="project" value="UniProtKB-SubCell"/>
</dbReference>
<feature type="transmembrane region" description="Helical" evidence="6">
    <location>
        <begin position="12"/>
        <end position="33"/>
    </location>
</feature>
<dbReference type="PANTHER" id="PTHR32322:SF2">
    <property type="entry name" value="EAMA DOMAIN-CONTAINING PROTEIN"/>
    <property type="match status" value="1"/>
</dbReference>
<feature type="domain" description="EamA" evidence="7">
    <location>
        <begin position="13"/>
        <end position="140"/>
    </location>
</feature>
<dbReference type="AlphaFoldDB" id="A0A967EV78"/>
<evidence type="ECO:0000256" key="3">
    <source>
        <dbReference type="ARBA" id="ARBA00022692"/>
    </source>
</evidence>
<feature type="transmembrane region" description="Helical" evidence="6">
    <location>
        <begin position="193"/>
        <end position="212"/>
    </location>
</feature>
<keyword evidence="9" id="KW-1185">Reference proteome</keyword>
<comment type="subcellular location">
    <subcellularLocation>
        <location evidence="1">Membrane</location>
        <topology evidence="1">Multi-pass membrane protein</topology>
    </subcellularLocation>
</comment>
<dbReference type="EMBL" id="JAAQPH010000004">
    <property type="protein sequence ID" value="NIA68256.1"/>
    <property type="molecule type" value="Genomic_DNA"/>
</dbReference>
<evidence type="ECO:0000313" key="9">
    <source>
        <dbReference type="Proteomes" id="UP000761264"/>
    </source>
</evidence>
<feature type="transmembrane region" description="Helical" evidence="6">
    <location>
        <begin position="153"/>
        <end position="172"/>
    </location>
</feature>
<dbReference type="InterPro" id="IPR037185">
    <property type="entry name" value="EmrE-like"/>
</dbReference>
<evidence type="ECO:0000256" key="1">
    <source>
        <dbReference type="ARBA" id="ARBA00004141"/>
    </source>
</evidence>
<accession>A0A967EV78</accession>
<feature type="transmembrane region" description="Helical" evidence="6">
    <location>
        <begin position="272"/>
        <end position="291"/>
    </location>
</feature>
<keyword evidence="5 6" id="KW-0472">Membrane</keyword>
<organism evidence="8 9">
    <name type="scientific">Pelagibius litoralis</name>
    <dbReference type="NCBI Taxonomy" id="374515"/>
    <lineage>
        <taxon>Bacteria</taxon>
        <taxon>Pseudomonadati</taxon>
        <taxon>Pseudomonadota</taxon>
        <taxon>Alphaproteobacteria</taxon>
        <taxon>Rhodospirillales</taxon>
        <taxon>Rhodovibrionaceae</taxon>
        <taxon>Pelagibius</taxon>
    </lineage>
</organism>
<evidence type="ECO:0000256" key="2">
    <source>
        <dbReference type="ARBA" id="ARBA00007362"/>
    </source>
</evidence>
<dbReference type="SUPFAM" id="SSF103481">
    <property type="entry name" value="Multidrug resistance efflux transporter EmrE"/>
    <property type="match status" value="2"/>
</dbReference>
<gene>
    <name evidence="8" type="ORF">HBA54_06590</name>
</gene>
<dbReference type="InterPro" id="IPR050638">
    <property type="entry name" value="AA-Vitamin_Transporters"/>
</dbReference>
<feature type="transmembrane region" description="Helical" evidence="6">
    <location>
        <begin position="39"/>
        <end position="57"/>
    </location>
</feature>
<evidence type="ECO:0000256" key="5">
    <source>
        <dbReference type="ARBA" id="ARBA00023136"/>
    </source>
</evidence>
<dbReference type="InterPro" id="IPR000620">
    <property type="entry name" value="EamA_dom"/>
</dbReference>
<comment type="similarity">
    <text evidence="2">Belongs to the EamA transporter family.</text>
</comment>
<feature type="transmembrane region" description="Helical" evidence="6">
    <location>
        <begin position="123"/>
        <end position="141"/>
    </location>
</feature>
<dbReference type="RefSeq" id="WP_167222661.1">
    <property type="nucleotide sequence ID" value="NZ_JAAQPH010000004.1"/>
</dbReference>
<evidence type="ECO:0000256" key="6">
    <source>
        <dbReference type="SAM" id="Phobius"/>
    </source>
</evidence>
<feature type="transmembrane region" description="Helical" evidence="6">
    <location>
        <begin position="218"/>
        <end position="242"/>
    </location>
</feature>
<evidence type="ECO:0000313" key="8">
    <source>
        <dbReference type="EMBL" id="NIA68256.1"/>
    </source>
</evidence>
<reference evidence="8" key="1">
    <citation type="submission" date="2020-03" db="EMBL/GenBank/DDBJ databases">
        <title>Genome of Pelagibius litoralis DSM 21314T.</title>
        <authorList>
            <person name="Wang G."/>
        </authorList>
    </citation>
    <scope>NUCLEOTIDE SEQUENCE</scope>
    <source>
        <strain evidence="8">DSM 21314</strain>
    </source>
</reference>
<feature type="transmembrane region" description="Helical" evidence="6">
    <location>
        <begin position="69"/>
        <end position="87"/>
    </location>
</feature>
<feature type="transmembrane region" description="Helical" evidence="6">
    <location>
        <begin position="93"/>
        <end position="111"/>
    </location>
</feature>
<evidence type="ECO:0000256" key="4">
    <source>
        <dbReference type="ARBA" id="ARBA00022989"/>
    </source>
</evidence>